<keyword evidence="4" id="KW-1185">Reference proteome</keyword>
<dbReference type="InterPro" id="IPR012677">
    <property type="entry name" value="Nucleotide-bd_a/b_plait_sf"/>
</dbReference>
<dbReference type="InterPro" id="IPR035979">
    <property type="entry name" value="RBD_domain_sf"/>
</dbReference>
<dbReference type="PANTHER" id="PTHR15592">
    <property type="entry name" value="MATRIN 3/NUCLEAR PROTEIN 220-RELATED"/>
    <property type="match status" value="1"/>
</dbReference>
<reference evidence="3 4" key="1">
    <citation type="journal article" date="2006" name="Nature">
        <title>Global trends of whole-genome duplications revealed by the ciliate Paramecium tetraurelia.</title>
        <authorList>
            <consortium name="Genoscope"/>
            <person name="Aury J.-M."/>
            <person name="Jaillon O."/>
            <person name="Duret L."/>
            <person name="Noel B."/>
            <person name="Jubin C."/>
            <person name="Porcel B.M."/>
            <person name="Segurens B."/>
            <person name="Daubin V."/>
            <person name="Anthouard V."/>
            <person name="Aiach N."/>
            <person name="Arnaiz O."/>
            <person name="Billaut A."/>
            <person name="Beisson J."/>
            <person name="Blanc I."/>
            <person name="Bouhouche K."/>
            <person name="Camara F."/>
            <person name="Duharcourt S."/>
            <person name="Guigo R."/>
            <person name="Gogendeau D."/>
            <person name="Katinka M."/>
            <person name="Keller A.-M."/>
            <person name="Kissmehl R."/>
            <person name="Klotz C."/>
            <person name="Koll F."/>
            <person name="Le Moue A."/>
            <person name="Lepere C."/>
            <person name="Malinsky S."/>
            <person name="Nowacki M."/>
            <person name="Nowak J.K."/>
            <person name="Plattner H."/>
            <person name="Poulain J."/>
            <person name="Ruiz F."/>
            <person name="Serrano V."/>
            <person name="Zagulski M."/>
            <person name="Dessen P."/>
            <person name="Betermier M."/>
            <person name="Weissenbach J."/>
            <person name="Scarpelli C."/>
            <person name="Schachter V."/>
            <person name="Sperling L."/>
            <person name="Meyer E."/>
            <person name="Cohen J."/>
            <person name="Wincker P."/>
        </authorList>
    </citation>
    <scope>NUCLEOTIDE SEQUENCE [LARGE SCALE GENOMIC DNA]</scope>
    <source>
        <strain evidence="3 4">Stock d4-2</strain>
    </source>
</reference>
<proteinExistence type="predicted"/>
<dbReference type="CDD" id="cd00590">
    <property type="entry name" value="RRM_SF"/>
    <property type="match status" value="1"/>
</dbReference>
<dbReference type="SUPFAM" id="SSF54928">
    <property type="entry name" value="RNA-binding domain, RBD"/>
    <property type="match status" value="1"/>
</dbReference>
<organism evidence="3 4">
    <name type="scientific">Paramecium tetraurelia</name>
    <dbReference type="NCBI Taxonomy" id="5888"/>
    <lineage>
        <taxon>Eukaryota</taxon>
        <taxon>Sar</taxon>
        <taxon>Alveolata</taxon>
        <taxon>Ciliophora</taxon>
        <taxon>Intramacronucleata</taxon>
        <taxon>Oligohymenophorea</taxon>
        <taxon>Peniculida</taxon>
        <taxon>Parameciidae</taxon>
        <taxon>Paramecium</taxon>
    </lineage>
</organism>
<gene>
    <name evidence="3" type="ORF">GSPATT00020058001</name>
</gene>
<dbReference type="GO" id="GO:0003723">
    <property type="term" value="F:RNA binding"/>
    <property type="evidence" value="ECO:0000318"/>
    <property type="project" value="GO_Central"/>
</dbReference>
<dbReference type="STRING" id="5888.A0DTL0"/>
<dbReference type="OMA" id="ITMVDIQ"/>
<dbReference type="SMART" id="SM00360">
    <property type="entry name" value="RRM"/>
    <property type="match status" value="2"/>
</dbReference>
<dbReference type="Gene3D" id="3.30.70.330">
    <property type="match status" value="2"/>
</dbReference>
<dbReference type="RefSeq" id="XP_001453774.1">
    <property type="nucleotide sequence ID" value="XM_001453737.1"/>
</dbReference>
<dbReference type="InParanoid" id="A0DTL0"/>
<dbReference type="FunFam" id="3.30.70.330:FF:000566">
    <property type="entry name" value="Uncharacterized protein"/>
    <property type="match status" value="1"/>
</dbReference>
<dbReference type="AlphaFoldDB" id="A0DTL0"/>
<dbReference type="OrthoDB" id="296632at2759"/>
<dbReference type="Pfam" id="PF00076">
    <property type="entry name" value="RRM_1"/>
    <property type="match status" value="2"/>
</dbReference>
<evidence type="ECO:0000313" key="3">
    <source>
        <dbReference type="EMBL" id="CAK86377.1"/>
    </source>
</evidence>
<dbReference type="KEGG" id="ptm:GSPATT00020058001"/>
<dbReference type="Proteomes" id="UP000000600">
    <property type="component" value="Unassembled WGS sequence"/>
</dbReference>
<dbReference type="GeneID" id="5039559"/>
<evidence type="ECO:0000259" key="2">
    <source>
        <dbReference type="PROSITE" id="PS50102"/>
    </source>
</evidence>
<feature type="domain" description="RRM" evidence="2">
    <location>
        <begin position="211"/>
        <end position="284"/>
    </location>
</feature>
<feature type="domain" description="RRM" evidence="2">
    <location>
        <begin position="11"/>
        <end position="89"/>
    </location>
</feature>
<dbReference type="InterPro" id="IPR000504">
    <property type="entry name" value="RRM_dom"/>
</dbReference>
<keyword evidence="1" id="KW-0694">RNA-binding</keyword>
<evidence type="ECO:0000313" key="4">
    <source>
        <dbReference type="Proteomes" id="UP000000600"/>
    </source>
</evidence>
<sequence>MNSRDPPSKILLLIITYLPQSFPLTNDFLFETFKQYGEVKKILIFERGKTNKAFVEYNEVKHAISARRNMIGKSLTPQGGRLLIHYSRLKQLDLEVVDHTRGTEYCSDDEETQPEQKYPLKSMTLPNSIQISPPLIKPQSIEQISNNGNQFKGAQNIVQESPTKAIMETQLRQLERILDDDYEQEVAKISLTQLDSNDFAIQELLNQQPSKFLRVSNLDERVTPRMLYNLFNRFGHLEALILKKHIRQSILQFVNKENAIIAKELLNNVVFFGNEVLHLNLLCQLRILFQNPQNSHLQTNNPNEEYYQGSQTKFKIIPLTRVLSFSGIPQLLEIQDMVKLVGKIQEIKLDSQAIQITMVDIQEALKVISVFSEYDYKGNKISLNLK</sequence>
<dbReference type="PROSITE" id="PS50102">
    <property type="entry name" value="RRM"/>
    <property type="match status" value="2"/>
</dbReference>
<evidence type="ECO:0000256" key="1">
    <source>
        <dbReference type="PROSITE-ProRule" id="PRU00176"/>
    </source>
</evidence>
<dbReference type="HOGENOM" id="CLU_774922_0_0_1"/>
<accession>A0DTL0</accession>
<protein>
    <recommendedName>
        <fullName evidence="2">RRM domain-containing protein</fullName>
    </recommendedName>
</protein>
<name>A0DTL0_PARTE</name>
<dbReference type="EMBL" id="CT868574">
    <property type="protein sequence ID" value="CAK86377.1"/>
    <property type="molecule type" value="Genomic_DNA"/>
</dbReference>